<dbReference type="InParanoid" id="A0A2G5C2A6"/>
<evidence type="ECO:0000313" key="1">
    <source>
        <dbReference type="EMBL" id="PIA25429.1"/>
    </source>
</evidence>
<organism evidence="1 2">
    <name type="scientific">Aquilegia coerulea</name>
    <name type="common">Rocky mountain columbine</name>
    <dbReference type="NCBI Taxonomy" id="218851"/>
    <lineage>
        <taxon>Eukaryota</taxon>
        <taxon>Viridiplantae</taxon>
        <taxon>Streptophyta</taxon>
        <taxon>Embryophyta</taxon>
        <taxon>Tracheophyta</taxon>
        <taxon>Spermatophyta</taxon>
        <taxon>Magnoliopsida</taxon>
        <taxon>Ranunculales</taxon>
        <taxon>Ranunculaceae</taxon>
        <taxon>Thalictroideae</taxon>
        <taxon>Aquilegia</taxon>
    </lineage>
</organism>
<keyword evidence="2" id="KW-1185">Reference proteome</keyword>
<dbReference type="Proteomes" id="UP000230069">
    <property type="component" value="Unassembled WGS sequence"/>
</dbReference>
<dbReference type="AlphaFoldDB" id="A0A2G5C2A6"/>
<gene>
    <name evidence="1" type="ORF">AQUCO_11400008v1</name>
</gene>
<name>A0A2G5C2A6_AQUCA</name>
<reference evidence="1 2" key="1">
    <citation type="submission" date="2017-09" db="EMBL/GenBank/DDBJ databases">
        <title>WGS assembly of Aquilegia coerulea Goldsmith.</title>
        <authorList>
            <person name="Hodges S."/>
            <person name="Kramer E."/>
            <person name="Nordborg M."/>
            <person name="Tomkins J."/>
            <person name="Borevitz J."/>
            <person name="Derieg N."/>
            <person name="Yan J."/>
            <person name="Mihaltcheva S."/>
            <person name="Hayes R.D."/>
            <person name="Rokhsar D."/>
        </authorList>
    </citation>
    <scope>NUCLEOTIDE SEQUENCE [LARGE SCALE GENOMIC DNA]</scope>
    <source>
        <strain evidence="2">cv. Goldsmith</strain>
    </source>
</reference>
<sequence length="85" mass="9582">MLSGVSPGCPIHLFTVWHSSPFTRTGSLLICYGVELLLVSPPHTPNQIWEVDSPMVVSSHNFISVSLWNFLYFRNEFFLVCPALT</sequence>
<accession>A0A2G5C2A6</accession>
<dbReference type="EMBL" id="KZ305130">
    <property type="protein sequence ID" value="PIA25429.1"/>
    <property type="molecule type" value="Genomic_DNA"/>
</dbReference>
<evidence type="ECO:0000313" key="2">
    <source>
        <dbReference type="Proteomes" id="UP000230069"/>
    </source>
</evidence>
<proteinExistence type="predicted"/>
<protein>
    <submittedName>
        <fullName evidence="1">Uncharacterized protein</fullName>
    </submittedName>
</protein>